<feature type="region of interest" description="Disordered" evidence="1">
    <location>
        <begin position="124"/>
        <end position="222"/>
    </location>
</feature>
<name>A0A9P5X813_9AGAR</name>
<sequence>MLSQRSEPASAPSSTDMSSATVSPADLQQPVAADFPDLEGFIRNLAQEVQAGTDSFEPNDFLTSPWTPSLDTFGDSPGETPLSEFLSTPLITDDNDDMFTGPNDLPLFTDSTYIDMSLTESSKAPSFDTSGLLTMSPTSPNLGTPALDPSSLFSPAQSMHSAFPPRQHSPASADGSTSVPSSSANSAARRRTTATGTRKNVTVDSLVPLDAPTQTRRYVTPSATSRKELPAVFARKRARNQMLDGEEDELEEPLKPNATELEQIEWKRRQNTLAARKSRQRKLRHQQDLETQVSALTAEREKWRQRALTLQGVLQANGIPFAEFQD</sequence>
<dbReference type="CDD" id="cd12193">
    <property type="entry name" value="bZIP_GCN4"/>
    <property type="match status" value="1"/>
</dbReference>
<feature type="domain" description="BZIP" evidence="2">
    <location>
        <begin position="267"/>
        <end position="311"/>
    </location>
</feature>
<evidence type="ECO:0000259" key="2">
    <source>
        <dbReference type="PROSITE" id="PS50217"/>
    </source>
</evidence>
<dbReference type="SUPFAM" id="SSF57959">
    <property type="entry name" value="Leucine zipper domain"/>
    <property type="match status" value="1"/>
</dbReference>
<feature type="compositionally biased region" description="Polar residues" evidence="1">
    <location>
        <begin position="212"/>
        <end position="222"/>
    </location>
</feature>
<proteinExistence type="predicted"/>
<dbReference type="InterPro" id="IPR004827">
    <property type="entry name" value="bZIP"/>
</dbReference>
<feature type="region of interest" description="Disordered" evidence="1">
    <location>
        <begin position="1"/>
        <end position="32"/>
    </location>
</feature>
<feature type="compositionally biased region" description="Polar residues" evidence="1">
    <location>
        <begin position="124"/>
        <end position="142"/>
    </location>
</feature>
<dbReference type="GO" id="GO:0003700">
    <property type="term" value="F:DNA-binding transcription factor activity"/>
    <property type="evidence" value="ECO:0007669"/>
    <property type="project" value="InterPro"/>
</dbReference>
<evidence type="ECO:0000256" key="1">
    <source>
        <dbReference type="SAM" id="MobiDB-lite"/>
    </source>
</evidence>
<dbReference type="EMBL" id="MU151305">
    <property type="protein sequence ID" value="KAF9445379.1"/>
    <property type="molecule type" value="Genomic_DNA"/>
</dbReference>
<gene>
    <name evidence="3" type="ORF">P691DRAFT_272372</name>
</gene>
<feature type="region of interest" description="Disordered" evidence="1">
    <location>
        <begin position="55"/>
        <end position="98"/>
    </location>
</feature>
<dbReference type="Proteomes" id="UP000807342">
    <property type="component" value="Unassembled WGS sequence"/>
</dbReference>
<evidence type="ECO:0000313" key="3">
    <source>
        <dbReference type="EMBL" id="KAF9445379.1"/>
    </source>
</evidence>
<feature type="compositionally biased region" description="Polar residues" evidence="1">
    <location>
        <begin position="61"/>
        <end position="70"/>
    </location>
</feature>
<dbReference type="InterPro" id="IPR046347">
    <property type="entry name" value="bZIP_sf"/>
</dbReference>
<reference evidence="3" key="1">
    <citation type="submission" date="2020-11" db="EMBL/GenBank/DDBJ databases">
        <authorList>
            <consortium name="DOE Joint Genome Institute"/>
            <person name="Ahrendt S."/>
            <person name="Riley R."/>
            <person name="Andreopoulos W."/>
            <person name="Labutti K."/>
            <person name="Pangilinan J."/>
            <person name="Ruiz-Duenas F.J."/>
            <person name="Barrasa J.M."/>
            <person name="Sanchez-Garcia M."/>
            <person name="Camarero S."/>
            <person name="Miyauchi S."/>
            <person name="Serrano A."/>
            <person name="Linde D."/>
            <person name="Babiker R."/>
            <person name="Drula E."/>
            <person name="Ayuso-Fernandez I."/>
            <person name="Pacheco R."/>
            <person name="Padilla G."/>
            <person name="Ferreira P."/>
            <person name="Barriuso J."/>
            <person name="Kellner H."/>
            <person name="Castanera R."/>
            <person name="Alfaro M."/>
            <person name="Ramirez L."/>
            <person name="Pisabarro A.G."/>
            <person name="Kuo A."/>
            <person name="Tritt A."/>
            <person name="Lipzen A."/>
            <person name="He G."/>
            <person name="Yan M."/>
            <person name="Ng V."/>
            <person name="Cullen D."/>
            <person name="Martin F."/>
            <person name="Rosso M.-N."/>
            <person name="Henrissat B."/>
            <person name="Hibbett D."/>
            <person name="Martinez A.T."/>
            <person name="Grigoriev I.V."/>
        </authorList>
    </citation>
    <scope>NUCLEOTIDE SEQUENCE</scope>
    <source>
        <strain evidence="3">MF-IS2</strain>
    </source>
</reference>
<dbReference type="AlphaFoldDB" id="A0A9P5X813"/>
<keyword evidence="4" id="KW-1185">Reference proteome</keyword>
<feature type="compositionally biased region" description="Polar residues" evidence="1">
    <location>
        <begin position="151"/>
        <end position="160"/>
    </location>
</feature>
<accession>A0A9P5X813</accession>
<dbReference type="Pfam" id="PF07716">
    <property type="entry name" value="bZIP_2"/>
    <property type="match status" value="1"/>
</dbReference>
<protein>
    <recommendedName>
        <fullName evidence="2">BZIP domain-containing protein</fullName>
    </recommendedName>
</protein>
<feature type="compositionally biased region" description="Low complexity" evidence="1">
    <location>
        <begin position="181"/>
        <end position="198"/>
    </location>
</feature>
<comment type="caution">
    <text evidence="3">The sequence shown here is derived from an EMBL/GenBank/DDBJ whole genome shotgun (WGS) entry which is preliminary data.</text>
</comment>
<evidence type="ECO:0000313" key="4">
    <source>
        <dbReference type="Proteomes" id="UP000807342"/>
    </source>
</evidence>
<feature type="compositionally biased region" description="Polar residues" evidence="1">
    <location>
        <begin position="1"/>
        <end position="22"/>
    </location>
</feature>
<dbReference type="PROSITE" id="PS00036">
    <property type="entry name" value="BZIP_BASIC"/>
    <property type="match status" value="1"/>
</dbReference>
<organism evidence="3 4">
    <name type="scientific">Macrolepiota fuliginosa MF-IS2</name>
    <dbReference type="NCBI Taxonomy" id="1400762"/>
    <lineage>
        <taxon>Eukaryota</taxon>
        <taxon>Fungi</taxon>
        <taxon>Dikarya</taxon>
        <taxon>Basidiomycota</taxon>
        <taxon>Agaricomycotina</taxon>
        <taxon>Agaricomycetes</taxon>
        <taxon>Agaricomycetidae</taxon>
        <taxon>Agaricales</taxon>
        <taxon>Agaricineae</taxon>
        <taxon>Agaricaceae</taxon>
        <taxon>Macrolepiota</taxon>
    </lineage>
</organism>
<dbReference type="SMART" id="SM00338">
    <property type="entry name" value="BRLZ"/>
    <property type="match status" value="1"/>
</dbReference>
<dbReference type="Gene3D" id="3.30.160.60">
    <property type="entry name" value="Classic Zinc Finger"/>
    <property type="match status" value="1"/>
</dbReference>
<dbReference type="OrthoDB" id="2257100at2759"/>
<dbReference type="PROSITE" id="PS50217">
    <property type="entry name" value="BZIP"/>
    <property type="match status" value="1"/>
</dbReference>